<reference evidence="3 4" key="1">
    <citation type="submission" date="2021-03" db="EMBL/GenBank/DDBJ databases">
        <title>Human Oral Microbial Genomes.</title>
        <authorList>
            <person name="Johnston C.D."/>
            <person name="Chen T."/>
            <person name="Dewhirst F.E."/>
        </authorList>
    </citation>
    <scope>NUCLEOTIDE SEQUENCE [LARGE SCALE GENOMIC DNA]</scope>
    <source>
        <strain evidence="3 4">DSMZ 100122</strain>
    </source>
</reference>
<feature type="transmembrane region" description="Helical" evidence="2">
    <location>
        <begin position="34"/>
        <end position="54"/>
    </location>
</feature>
<feature type="region of interest" description="Disordered" evidence="1">
    <location>
        <begin position="1"/>
        <end position="28"/>
    </location>
</feature>
<keyword evidence="2" id="KW-0812">Transmembrane</keyword>
<dbReference type="RefSeq" id="WP_212325636.1">
    <property type="nucleotide sequence ID" value="NZ_AP024463.1"/>
</dbReference>
<keyword evidence="2" id="KW-0472">Membrane</keyword>
<sequence>MSATFSLTPVAGRQERPNLTPARAEADEQENPGMVAGLFCLVAVAAVIAGRYAGYPAPRRHGRK</sequence>
<name>A0ABX7Y778_9ACTN</name>
<dbReference type="Proteomes" id="UP000678513">
    <property type="component" value="Chromosome"/>
</dbReference>
<keyword evidence="4" id="KW-1185">Reference proteome</keyword>
<evidence type="ECO:0000256" key="2">
    <source>
        <dbReference type="SAM" id="Phobius"/>
    </source>
</evidence>
<evidence type="ECO:0000313" key="4">
    <source>
        <dbReference type="Proteomes" id="UP000678513"/>
    </source>
</evidence>
<keyword evidence="2" id="KW-1133">Transmembrane helix</keyword>
<organism evidence="3 4">
    <name type="scientific">Arachnia rubra</name>
    <dbReference type="NCBI Taxonomy" id="1547448"/>
    <lineage>
        <taxon>Bacteria</taxon>
        <taxon>Bacillati</taxon>
        <taxon>Actinomycetota</taxon>
        <taxon>Actinomycetes</taxon>
        <taxon>Propionibacteriales</taxon>
        <taxon>Propionibacteriaceae</taxon>
        <taxon>Arachnia</taxon>
    </lineage>
</organism>
<protein>
    <submittedName>
        <fullName evidence="3">Uncharacterized protein</fullName>
    </submittedName>
</protein>
<dbReference type="EMBL" id="CP072384">
    <property type="protein sequence ID" value="QUC08911.1"/>
    <property type="molecule type" value="Genomic_DNA"/>
</dbReference>
<accession>A0ABX7Y778</accession>
<evidence type="ECO:0000256" key="1">
    <source>
        <dbReference type="SAM" id="MobiDB-lite"/>
    </source>
</evidence>
<proteinExistence type="predicted"/>
<gene>
    <name evidence="3" type="ORF">J5A65_04040</name>
</gene>
<evidence type="ECO:0000313" key="3">
    <source>
        <dbReference type="EMBL" id="QUC08911.1"/>
    </source>
</evidence>